<dbReference type="InterPro" id="IPR052512">
    <property type="entry name" value="4CMD/NDH-1_regulator"/>
</dbReference>
<dbReference type="InterPro" id="IPR003779">
    <property type="entry name" value="CMD-like"/>
</dbReference>
<evidence type="ECO:0000313" key="3">
    <source>
        <dbReference type="Proteomes" id="UP000291822"/>
    </source>
</evidence>
<proteinExistence type="predicted"/>
<sequence>MIPNQELRPRGMAYLEQAFGGGAADALISDMADLCPDFADMSIEWALGGVACRPGLDKVTRELVVIASCVTLGHPVVQLRAHTQAALQAGATREQIIEAILQLLFYAGGAAVRNALVAVKDILNGAIAADALAGHGQTVG</sequence>
<reference evidence="2 3" key="1">
    <citation type="submission" date="2019-02" db="EMBL/GenBank/DDBJ databases">
        <title>Dyella amyloliquefaciens sp. nov., isolated from forest soil.</title>
        <authorList>
            <person name="Gao Z.-H."/>
            <person name="Qiu L.-H."/>
        </authorList>
    </citation>
    <scope>NUCLEOTIDE SEQUENCE [LARGE SCALE GENOMIC DNA]</scope>
    <source>
        <strain evidence="2 3">KACC 12747</strain>
    </source>
</reference>
<dbReference type="PANTHER" id="PTHR33570">
    <property type="entry name" value="4-CARBOXYMUCONOLACTONE DECARBOXYLASE FAMILY PROTEIN"/>
    <property type="match status" value="1"/>
</dbReference>
<gene>
    <name evidence="2" type="ORF">EZM97_00255</name>
</gene>
<evidence type="ECO:0000259" key="1">
    <source>
        <dbReference type="Pfam" id="PF02627"/>
    </source>
</evidence>
<dbReference type="Pfam" id="PF02627">
    <property type="entry name" value="CMD"/>
    <property type="match status" value="1"/>
</dbReference>
<dbReference type="Gene3D" id="1.20.1290.10">
    <property type="entry name" value="AhpD-like"/>
    <property type="match status" value="1"/>
</dbReference>
<dbReference type="EMBL" id="SJTG01000001">
    <property type="protein sequence ID" value="TCI11840.1"/>
    <property type="molecule type" value="Genomic_DNA"/>
</dbReference>
<dbReference type="InterPro" id="IPR029032">
    <property type="entry name" value="AhpD-like"/>
</dbReference>
<dbReference type="SUPFAM" id="SSF69118">
    <property type="entry name" value="AhpD-like"/>
    <property type="match status" value="1"/>
</dbReference>
<organism evidence="2 3">
    <name type="scientific">Dyella soli</name>
    <dbReference type="NCBI Taxonomy" id="522319"/>
    <lineage>
        <taxon>Bacteria</taxon>
        <taxon>Pseudomonadati</taxon>
        <taxon>Pseudomonadota</taxon>
        <taxon>Gammaproteobacteria</taxon>
        <taxon>Lysobacterales</taxon>
        <taxon>Rhodanobacteraceae</taxon>
        <taxon>Dyella</taxon>
    </lineage>
</organism>
<dbReference type="GO" id="GO:0051920">
    <property type="term" value="F:peroxiredoxin activity"/>
    <property type="evidence" value="ECO:0007669"/>
    <property type="project" value="InterPro"/>
</dbReference>
<name>A0A4R0Z0T4_9GAMM</name>
<feature type="domain" description="Carboxymuconolactone decarboxylase-like" evidence="1">
    <location>
        <begin position="36"/>
        <end position="120"/>
    </location>
</feature>
<dbReference type="AlphaFoldDB" id="A0A4R0Z0T4"/>
<protein>
    <submittedName>
        <fullName evidence="2">Carboxymuconolactone decarboxylase family protein</fullName>
    </submittedName>
</protein>
<keyword evidence="3" id="KW-1185">Reference proteome</keyword>
<dbReference type="RefSeq" id="WP_131151380.1">
    <property type="nucleotide sequence ID" value="NZ_SJTG01000001.1"/>
</dbReference>
<dbReference type="Proteomes" id="UP000291822">
    <property type="component" value="Unassembled WGS sequence"/>
</dbReference>
<dbReference type="PANTHER" id="PTHR33570:SF2">
    <property type="entry name" value="CARBOXYMUCONOLACTONE DECARBOXYLASE-LIKE DOMAIN-CONTAINING PROTEIN"/>
    <property type="match status" value="1"/>
</dbReference>
<evidence type="ECO:0000313" key="2">
    <source>
        <dbReference type="EMBL" id="TCI11840.1"/>
    </source>
</evidence>
<accession>A0A4R0Z0T4</accession>
<comment type="caution">
    <text evidence="2">The sequence shown here is derived from an EMBL/GenBank/DDBJ whole genome shotgun (WGS) entry which is preliminary data.</text>
</comment>